<gene>
    <name evidence="16" type="ORF">UPYG_G00113310</name>
</gene>
<dbReference type="Gene3D" id="2.60.40.3210">
    <property type="entry name" value="Zona pellucida, ZP-N domain"/>
    <property type="match status" value="1"/>
</dbReference>
<evidence type="ECO:0000256" key="12">
    <source>
        <dbReference type="ARBA" id="ARBA00023157"/>
    </source>
</evidence>
<dbReference type="InterPro" id="IPR055356">
    <property type="entry name" value="ZP-N"/>
</dbReference>
<sequence length="381" mass="42998">MYALVFKVLIMLLAFSRASCIRLLKEGPMIDSEGREYKVAPLKHIEERQGLPSVGASTVHMKCSESAMILLVNSDLYNNGHHVSADELSLGYGREQNGCQAVPVGKTKLIIEAGLEDCGSKVTMEDDSVIYSNKLVYFPHQDNGIITRVISAVIPVSCHYQRKHFVSSNIGLPVHPLPLVTTTINPVIKQSDFSLRLMTEDWQRERFSNKYRLGESLHIEASIRDVEVSRRLYVESCVATLEPNVSSVPRYYFIEDHGCLMDSMDDSNSRFLSRTRTDRLRLQLDAFKFQQDYRNTIYITCQLKALKGEFTSPISKACNYANGRWSSVDRNHEVCRCCSSSCARSLRDQLGNGNPFWILRRGSKGSMRCDVVSLVPVVILP</sequence>
<evidence type="ECO:0000256" key="7">
    <source>
        <dbReference type="ARBA" id="ARBA00022685"/>
    </source>
</evidence>
<keyword evidence="7 14" id="KW-0165">Cleavage on pair of basic residues</keyword>
<keyword evidence="17" id="KW-1185">Reference proteome</keyword>
<dbReference type="InterPro" id="IPR048290">
    <property type="entry name" value="ZP_chr"/>
</dbReference>
<keyword evidence="8" id="KW-0812">Transmembrane</keyword>
<reference evidence="16 17" key="1">
    <citation type="submission" date="2024-06" db="EMBL/GenBank/DDBJ databases">
        <authorList>
            <person name="Pan Q."/>
            <person name="Wen M."/>
            <person name="Jouanno E."/>
            <person name="Zahm M."/>
            <person name="Klopp C."/>
            <person name="Cabau C."/>
            <person name="Louis A."/>
            <person name="Berthelot C."/>
            <person name="Parey E."/>
            <person name="Roest Crollius H."/>
            <person name="Montfort J."/>
            <person name="Robinson-Rechavi M."/>
            <person name="Bouchez O."/>
            <person name="Lampietro C."/>
            <person name="Lopez Roques C."/>
            <person name="Donnadieu C."/>
            <person name="Postlethwait J."/>
            <person name="Bobe J."/>
            <person name="Verreycken H."/>
            <person name="Guiguen Y."/>
        </authorList>
    </citation>
    <scope>NUCLEOTIDE SEQUENCE [LARGE SCALE GENOMIC DNA]</scope>
    <source>
        <strain evidence="16">Up_M1</strain>
        <tissue evidence="16">Testis</tissue>
    </source>
</reference>
<dbReference type="GO" id="GO:0035803">
    <property type="term" value="P:egg coat formation"/>
    <property type="evidence" value="ECO:0007669"/>
    <property type="project" value="UniProtKB-UniRule"/>
</dbReference>
<evidence type="ECO:0000256" key="5">
    <source>
        <dbReference type="ARBA" id="ARBA00022525"/>
    </source>
</evidence>
<evidence type="ECO:0000256" key="1">
    <source>
        <dbReference type="ARBA" id="ARBA00004498"/>
    </source>
</evidence>
<dbReference type="FunFam" id="2.60.40.3210:FF:000001">
    <property type="entry name" value="Zona pellucida sperm-binding protein 3"/>
    <property type="match status" value="1"/>
</dbReference>
<evidence type="ECO:0000313" key="16">
    <source>
        <dbReference type="EMBL" id="KAL0993759.1"/>
    </source>
</evidence>
<keyword evidence="13" id="KW-0325">Glycoprotein</keyword>
<dbReference type="GO" id="GO:0007339">
    <property type="term" value="P:binding of sperm to zona pellucida"/>
    <property type="evidence" value="ECO:0007669"/>
    <property type="project" value="UniProtKB-UniRule"/>
</dbReference>
<evidence type="ECO:0000256" key="4">
    <source>
        <dbReference type="ARBA" id="ARBA00022475"/>
    </source>
</evidence>
<keyword evidence="6 14" id="KW-0272">Extracellular matrix</keyword>
<evidence type="ECO:0000256" key="14">
    <source>
        <dbReference type="RuleBase" id="RU367066"/>
    </source>
</evidence>
<dbReference type="PANTHER" id="PTHR11576:SF2">
    <property type="entry name" value="ZONA PELLUCIDA SPERM-BINDING PROTEIN 3"/>
    <property type="match status" value="1"/>
</dbReference>
<keyword evidence="11" id="KW-0472">Membrane</keyword>
<feature type="chain" id="PRO_5044535169" description="Zona pellucida sperm-binding protein 3" evidence="14">
    <location>
        <begin position="19"/>
        <end position="381"/>
    </location>
</feature>
<comment type="domain">
    <text evidence="14">The ZP domain is involved in the polymerization of the ZP proteins to form the zona pellucida.</text>
</comment>
<dbReference type="SMART" id="SM00241">
    <property type="entry name" value="ZP"/>
    <property type="match status" value="1"/>
</dbReference>
<evidence type="ECO:0000256" key="11">
    <source>
        <dbReference type="ARBA" id="ARBA00023136"/>
    </source>
</evidence>
<dbReference type="Pfam" id="PF23344">
    <property type="entry name" value="ZP-N"/>
    <property type="match status" value="1"/>
</dbReference>
<dbReference type="PRINTS" id="PR00023">
    <property type="entry name" value="ZPELLUCIDA"/>
</dbReference>
<dbReference type="PROSITE" id="PS51034">
    <property type="entry name" value="ZP_2"/>
    <property type="match status" value="1"/>
</dbReference>
<dbReference type="GO" id="GO:0035804">
    <property type="term" value="F:structural constituent of egg coat"/>
    <property type="evidence" value="ECO:0007669"/>
    <property type="project" value="UniProtKB-UniRule"/>
</dbReference>
<comment type="subcellular location">
    <subcellularLocation>
        <location evidence="1">Secreted</location>
        <location evidence="1">Extracellular space</location>
        <location evidence="1">Extracellular matrix</location>
    </subcellularLocation>
    <subcellularLocation>
        <location evidence="14">Zona pellucida</location>
    </subcellularLocation>
    <subcellularLocation>
        <location evidence="14">Cell membrane</location>
        <topology evidence="14">Single-pass type I membrane protein</topology>
    </subcellularLocation>
</comment>
<organism evidence="16 17">
    <name type="scientific">Umbra pygmaea</name>
    <name type="common">Eastern mudminnow</name>
    <dbReference type="NCBI Taxonomy" id="75934"/>
    <lineage>
        <taxon>Eukaryota</taxon>
        <taxon>Metazoa</taxon>
        <taxon>Chordata</taxon>
        <taxon>Craniata</taxon>
        <taxon>Vertebrata</taxon>
        <taxon>Euteleostomi</taxon>
        <taxon>Actinopterygii</taxon>
        <taxon>Neopterygii</taxon>
        <taxon>Teleostei</taxon>
        <taxon>Protacanthopterygii</taxon>
        <taxon>Esociformes</taxon>
        <taxon>Umbridae</taxon>
        <taxon>Umbra</taxon>
    </lineage>
</organism>
<keyword evidence="12 14" id="KW-1015">Disulfide bond</keyword>
<dbReference type="InterPro" id="IPR042235">
    <property type="entry name" value="ZP-C_dom"/>
</dbReference>
<comment type="similarity">
    <text evidence="2 14">Belongs to the ZP domain family. ZPC subfamily.</text>
</comment>
<keyword evidence="9 14" id="KW-0732">Signal</keyword>
<evidence type="ECO:0000256" key="13">
    <source>
        <dbReference type="ARBA" id="ARBA00023180"/>
    </source>
</evidence>
<keyword evidence="5 14" id="KW-0964">Secreted</keyword>
<accession>A0ABD0X3N3</accession>
<comment type="caution">
    <text evidence="16">The sequence shown here is derived from an EMBL/GenBank/DDBJ whole genome shotgun (WGS) entry which is preliminary data.</text>
</comment>
<dbReference type="PANTHER" id="PTHR11576">
    <property type="entry name" value="ZONA PELLUCIDA SPERM-BINDING PROTEIN 3"/>
    <property type="match status" value="1"/>
</dbReference>
<proteinExistence type="inferred from homology"/>
<protein>
    <recommendedName>
        <fullName evidence="3 14">Zona pellucida sperm-binding protein 3</fullName>
    </recommendedName>
</protein>
<keyword evidence="4 14" id="KW-1003">Cell membrane</keyword>
<dbReference type="GO" id="GO:0035805">
    <property type="term" value="C:egg coat"/>
    <property type="evidence" value="ECO:0007669"/>
    <property type="project" value="UniProtKB-SubCell"/>
</dbReference>
<evidence type="ECO:0000256" key="8">
    <source>
        <dbReference type="ARBA" id="ARBA00022692"/>
    </source>
</evidence>
<keyword evidence="10" id="KW-1133">Transmembrane helix</keyword>
<evidence type="ECO:0000256" key="3">
    <source>
        <dbReference type="ARBA" id="ARBA00017980"/>
    </source>
</evidence>
<dbReference type="GO" id="GO:2000344">
    <property type="term" value="P:positive regulation of acrosome reaction"/>
    <property type="evidence" value="ECO:0007669"/>
    <property type="project" value="UniProtKB-UniRule"/>
</dbReference>
<evidence type="ECO:0000256" key="10">
    <source>
        <dbReference type="ARBA" id="ARBA00022989"/>
    </source>
</evidence>
<evidence type="ECO:0000313" key="17">
    <source>
        <dbReference type="Proteomes" id="UP001557470"/>
    </source>
</evidence>
<dbReference type="InterPro" id="IPR055355">
    <property type="entry name" value="ZP-C"/>
</dbReference>
<name>A0ABD0X3N3_UMBPY</name>
<feature type="signal peptide" evidence="14">
    <location>
        <begin position="1"/>
        <end position="18"/>
    </location>
</feature>
<dbReference type="InterPro" id="IPR001507">
    <property type="entry name" value="ZP_dom"/>
</dbReference>
<dbReference type="AlphaFoldDB" id="A0ABD0X3N3"/>
<evidence type="ECO:0000259" key="15">
    <source>
        <dbReference type="PROSITE" id="PS51034"/>
    </source>
</evidence>
<comment type="function">
    <text evidence="14">Component of the zona pellucida, an extracellular matrix surrounding oocytes which mediates sperm binding, induction of the acrosome reaction and prevents post-fertilization polyspermy. The zona pellucida is composed of 3 to 4 glycoproteins, ZP1, ZP2, ZP3, and ZP4. ZP3 is essential for sperm binding and zona matrix formation.</text>
</comment>
<evidence type="ECO:0000256" key="2">
    <source>
        <dbReference type="ARBA" id="ARBA00006735"/>
    </source>
</evidence>
<dbReference type="Proteomes" id="UP001557470">
    <property type="component" value="Unassembled WGS sequence"/>
</dbReference>
<feature type="domain" description="ZP" evidence="15">
    <location>
        <begin position="62"/>
        <end position="325"/>
    </location>
</feature>
<dbReference type="GO" id="GO:0005886">
    <property type="term" value="C:plasma membrane"/>
    <property type="evidence" value="ECO:0007669"/>
    <property type="project" value="UniProtKB-SubCell"/>
</dbReference>
<dbReference type="Pfam" id="PF00100">
    <property type="entry name" value="Zona_pellucida"/>
    <property type="match status" value="1"/>
</dbReference>
<evidence type="ECO:0000256" key="6">
    <source>
        <dbReference type="ARBA" id="ARBA00022530"/>
    </source>
</evidence>
<dbReference type="Gene3D" id="2.60.40.4100">
    <property type="entry name" value="Zona pellucida, ZP-C domain"/>
    <property type="match status" value="1"/>
</dbReference>
<comment type="PTM">
    <text evidence="14">Proteolytically cleaved before the transmembrane segment to yield the secreted ectodomain incorporated in the zona pellucida.</text>
</comment>
<evidence type="ECO:0000256" key="9">
    <source>
        <dbReference type="ARBA" id="ARBA00022729"/>
    </source>
</evidence>
<dbReference type="EMBL" id="JAGEUA010000003">
    <property type="protein sequence ID" value="KAL0993759.1"/>
    <property type="molecule type" value="Genomic_DNA"/>
</dbReference>
<dbReference type="FunFam" id="2.60.40.4100:FF:000002">
    <property type="entry name" value="Zona pellucida sperm-binding protein 3"/>
    <property type="match status" value="1"/>
</dbReference>